<dbReference type="GO" id="GO:0003677">
    <property type="term" value="F:DNA binding"/>
    <property type="evidence" value="ECO:0007669"/>
    <property type="project" value="InterPro"/>
</dbReference>
<dbReference type="Proteomes" id="UP000058613">
    <property type="component" value="Chromosome"/>
</dbReference>
<dbReference type="Pfam" id="PF03749">
    <property type="entry name" value="SfsA"/>
    <property type="match status" value="1"/>
</dbReference>
<accession>A0A0P0N0Y0</accession>
<dbReference type="InterPro" id="IPR041465">
    <property type="entry name" value="SfsA_N"/>
</dbReference>
<dbReference type="GeneID" id="26098357"/>
<dbReference type="AlphaFoldDB" id="A0A0P0N0Y0"/>
<sequence length="236" mass="26063">MEIVLEVPVFRECLIVRRLNRFVIEVEINGSREMAHNTNTGRLTDVLVPKRTGLCIPLKRPRRTRFRLFAVEYRGGYAIIDTRLQEDAFAAAVDRGLLPWATSCHVASRRPQLGSSVLDFLLDCNGSEIYVETKSAVLMGPGDIAMYPDCPTERGRRHIREIIAHAKRGVKIALVFIAALPGARGFTPNPEGDPEIPGLVRRAVEAGVIVKALGLDFDAGRRGVRLYAPSLPVVLA</sequence>
<dbReference type="InterPro" id="IPR005224">
    <property type="entry name" value="SfsA"/>
</dbReference>
<dbReference type="RefSeq" id="WP_055407187.1">
    <property type="nucleotide sequence ID" value="NZ_CP013011.1"/>
</dbReference>
<organism evidence="3 4">
    <name type="scientific">Pyrodictium delaneyi</name>
    <dbReference type="NCBI Taxonomy" id="1273541"/>
    <lineage>
        <taxon>Archaea</taxon>
        <taxon>Thermoproteota</taxon>
        <taxon>Thermoprotei</taxon>
        <taxon>Desulfurococcales</taxon>
        <taxon>Pyrodictiaceae</taxon>
        <taxon>Pyrodictium</taxon>
    </lineage>
</organism>
<name>A0A0P0N0Y0_9CREN</name>
<dbReference type="KEGG" id="pdl:Pyrde_0035"/>
<dbReference type="STRING" id="1273541.Pyrde_0035"/>
<proteinExistence type="predicted"/>
<dbReference type="OrthoDB" id="34139at2157"/>
<dbReference type="Gene3D" id="2.40.50.580">
    <property type="match status" value="1"/>
</dbReference>
<evidence type="ECO:0000313" key="4">
    <source>
        <dbReference type="Proteomes" id="UP000058613"/>
    </source>
</evidence>
<reference evidence="3 4" key="1">
    <citation type="submission" date="2015-10" db="EMBL/GenBank/DDBJ databases">
        <title>Complete genome sequence of hyperthermophilic archaeon Pyrodictium delaneyi Su06.</title>
        <authorList>
            <person name="Jung J.-H."/>
            <person name="Lin J."/>
            <person name="Holden J.F."/>
            <person name="Park C.-S."/>
        </authorList>
    </citation>
    <scope>NUCLEOTIDE SEQUENCE [LARGE SCALE GENOMIC DNA]</scope>
    <source>
        <strain evidence="3 4">Su06</strain>
    </source>
</reference>
<dbReference type="InterPro" id="IPR040452">
    <property type="entry name" value="SfsA_C"/>
</dbReference>
<protein>
    <submittedName>
        <fullName evidence="3">Sugar fermentation stimulation protein A</fullName>
    </submittedName>
</protein>
<evidence type="ECO:0000259" key="2">
    <source>
        <dbReference type="Pfam" id="PF17746"/>
    </source>
</evidence>
<evidence type="ECO:0000259" key="1">
    <source>
        <dbReference type="Pfam" id="PF03749"/>
    </source>
</evidence>
<dbReference type="EMBL" id="CP013011">
    <property type="protein sequence ID" value="ALL00085.1"/>
    <property type="molecule type" value="Genomic_DNA"/>
</dbReference>
<gene>
    <name evidence="3" type="ORF">Pyrde_0035</name>
</gene>
<dbReference type="CDD" id="cd22358">
    <property type="entry name" value="SfsA-like_archaeal"/>
    <property type="match status" value="1"/>
</dbReference>
<dbReference type="PANTHER" id="PTHR30545">
    <property type="entry name" value="SUGAR FERMENTATION STIMULATION PROTEIN A"/>
    <property type="match status" value="1"/>
</dbReference>
<dbReference type="PANTHER" id="PTHR30545:SF2">
    <property type="entry name" value="SUGAR FERMENTATION STIMULATION PROTEIN A"/>
    <property type="match status" value="1"/>
</dbReference>
<dbReference type="NCBIfam" id="TIGR00230">
    <property type="entry name" value="sfsA"/>
    <property type="match status" value="1"/>
</dbReference>
<dbReference type="Gene3D" id="3.40.1350.60">
    <property type="match status" value="1"/>
</dbReference>
<feature type="domain" description="SfsA N-terminal OB" evidence="2">
    <location>
        <begin position="16"/>
        <end position="80"/>
    </location>
</feature>
<feature type="domain" description="Sugar fermentation stimulation protein C-terminal" evidence="1">
    <location>
        <begin position="84"/>
        <end position="219"/>
    </location>
</feature>
<evidence type="ECO:0000313" key="3">
    <source>
        <dbReference type="EMBL" id="ALL00085.1"/>
    </source>
</evidence>
<dbReference type="Pfam" id="PF17746">
    <property type="entry name" value="SfsA_N"/>
    <property type="match status" value="1"/>
</dbReference>